<accession>A0A1X7RN92</accession>
<organism evidence="3 4">
    <name type="scientific">Zymoseptoria tritici (strain ST99CH_3D7)</name>
    <dbReference type="NCBI Taxonomy" id="1276538"/>
    <lineage>
        <taxon>Eukaryota</taxon>
        <taxon>Fungi</taxon>
        <taxon>Dikarya</taxon>
        <taxon>Ascomycota</taxon>
        <taxon>Pezizomycotina</taxon>
        <taxon>Dothideomycetes</taxon>
        <taxon>Dothideomycetidae</taxon>
        <taxon>Mycosphaerellales</taxon>
        <taxon>Mycosphaerellaceae</taxon>
        <taxon>Zymoseptoria</taxon>
    </lineage>
</organism>
<evidence type="ECO:0000313" key="3">
    <source>
        <dbReference type="EMBL" id="SMQ48869.1"/>
    </source>
</evidence>
<protein>
    <submittedName>
        <fullName evidence="3">Uncharacterized protein</fullName>
    </submittedName>
</protein>
<evidence type="ECO:0000256" key="2">
    <source>
        <dbReference type="SAM" id="MobiDB-lite"/>
    </source>
</evidence>
<keyword evidence="4" id="KW-1185">Reference proteome</keyword>
<dbReference type="Proteomes" id="UP000215127">
    <property type="component" value="Chromosome 3"/>
</dbReference>
<name>A0A1X7RN92_ZYMT9</name>
<feature type="coiled-coil region" evidence="1">
    <location>
        <begin position="183"/>
        <end position="210"/>
    </location>
</feature>
<feature type="compositionally biased region" description="Polar residues" evidence="2">
    <location>
        <begin position="62"/>
        <end position="71"/>
    </location>
</feature>
<feature type="compositionally biased region" description="Low complexity" evidence="2">
    <location>
        <begin position="29"/>
        <end position="42"/>
    </location>
</feature>
<reference evidence="3 4" key="1">
    <citation type="submission" date="2016-06" db="EMBL/GenBank/DDBJ databases">
        <authorList>
            <person name="Kjaerup R.B."/>
            <person name="Dalgaard T.S."/>
            <person name="Juul-Madsen H.R."/>
        </authorList>
    </citation>
    <scope>NUCLEOTIDE SEQUENCE [LARGE SCALE GENOMIC DNA]</scope>
</reference>
<evidence type="ECO:0000313" key="4">
    <source>
        <dbReference type="Proteomes" id="UP000215127"/>
    </source>
</evidence>
<proteinExistence type="predicted"/>
<dbReference type="EMBL" id="LT853694">
    <property type="protein sequence ID" value="SMQ48869.1"/>
    <property type="molecule type" value="Genomic_DNA"/>
</dbReference>
<feature type="region of interest" description="Disordered" evidence="2">
    <location>
        <begin position="1"/>
        <end position="89"/>
    </location>
</feature>
<keyword evidence="1" id="KW-0175">Coiled coil</keyword>
<dbReference type="AlphaFoldDB" id="A0A1X7RN92"/>
<feature type="coiled-coil region" evidence="1">
    <location>
        <begin position="106"/>
        <end position="133"/>
    </location>
</feature>
<sequence length="216" mass="24449">MASQALASRLKRKQQGARRFQVQVLRDLSPPTVSTPTMPSGSNTDPPDAPPPQERIDEYRQSDFTQTPSLSSDRRSLQDPPGPRMSGRDLARAYLRKRGERMVGKFALLRAENAKQAQKIDQLQRDLAASEHIVTERDRCIEKLRMEINLLGGVASGRWRERQELRSKLTETMVKQADAQSEADQLRARLAANDKKMREMQKELDELAAALKASKQ</sequence>
<evidence type="ECO:0000256" key="1">
    <source>
        <dbReference type="SAM" id="Coils"/>
    </source>
</evidence>
<gene>
    <name evidence="3" type="ORF">ZT3D7_G4019</name>
</gene>